<dbReference type="Proteomes" id="UP000188541">
    <property type="component" value="Unassembled WGS sequence"/>
</dbReference>
<protein>
    <recommendedName>
        <fullName evidence="3">DUF1749 domain-containing protein</fullName>
    </recommendedName>
</protein>
<organism evidence="1 2">
    <name type="scientific">Rodentibacter genomosp. 2</name>
    <dbReference type="NCBI Taxonomy" id="1908266"/>
    <lineage>
        <taxon>Bacteria</taxon>
        <taxon>Pseudomonadati</taxon>
        <taxon>Pseudomonadota</taxon>
        <taxon>Gammaproteobacteria</taxon>
        <taxon>Pasteurellales</taxon>
        <taxon>Pasteurellaceae</taxon>
        <taxon>Rodentibacter</taxon>
    </lineage>
</organism>
<evidence type="ECO:0000313" key="2">
    <source>
        <dbReference type="Proteomes" id="UP000188541"/>
    </source>
</evidence>
<dbReference type="EMBL" id="MLHO01000028">
    <property type="protein sequence ID" value="OOF56661.1"/>
    <property type="molecule type" value="Genomic_DNA"/>
</dbReference>
<dbReference type="STRING" id="1908266.BKK55_05910"/>
<keyword evidence="2" id="KW-1185">Reference proteome</keyword>
<dbReference type="SUPFAM" id="SSF53474">
    <property type="entry name" value="alpha/beta-Hydrolases"/>
    <property type="match status" value="1"/>
</dbReference>
<gene>
    <name evidence="1" type="ORF">BKK55_05910</name>
</gene>
<dbReference type="AlphaFoldDB" id="A0A1V3JIM4"/>
<dbReference type="RefSeq" id="WP_143531168.1">
    <property type="nucleotide sequence ID" value="NZ_MLHO01000028.1"/>
</dbReference>
<evidence type="ECO:0000313" key="1">
    <source>
        <dbReference type="EMBL" id="OOF56661.1"/>
    </source>
</evidence>
<dbReference type="OrthoDB" id="5672220at2"/>
<sequence>MQKFNISTHTGSVLHGVLFTANHSSDTAVIAITGIHGNFYSNPFYYNIGETFANQGIDFIYAQTRNAFSQFNDVNTQTGLPEILGSFNEDFVKSIDDVRAYIDFAESRGYRHIVLAGHSLGANKVIYYLSQTQDPRVTKFILLSPANVTHLTNSVNESERAFIRQMVEQGKGEQMLPFELFGWLPATANTAYQ</sequence>
<dbReference type="InterPro" id="IPR029058">
    <property type="entry name" value="AB_hydrolase_fold"/>
</dbReference>
<reference evidence="1 2" key="1">
    <citation type="submission" date="2016-10" db="EMBL/GenBank/DDBJ databases">
        <title>Rodentibacter gen. nov. and new species.</title>
        <authorList>
            <person name="Christensen H."/>
        </authorList>
    </citation>
    <scope>NUCLEOTIDE SEQUENCE [LARGE SCALE GENOMIC DNA]</scope>
    <source>
        <strain evidence="1 2">1996246016</strain>
    </source>
</reference>
<evidence type="ECO:0008006" key="3">
    <source>
        <dbReference type="Google" id="ProtNLM"/>
    </source>
</evidence>
<dbReference type="Pfam" id="PF08538">
    <property type="entry name" value="DUF1749"/>
    <property type="match status" value="1"/>
</dbReference>
<dbReference type="InterPro" id="IPR013744">
    <property type="entry name" value="SidJ"/>
</dbReference>
<proteinExistence type="predicted"/>
<accession>A0A1V3JIM4</accession>
<comment type="caution">
    <text evidence="1">The sequence shown here is derived from an EMBL/GenBank/DDBJ whole genome shotgun (WGS) entry which is preliminary data.</text>
</comment>
<name>A0A1V3JIM4_9PAST</name>
<dbReference type="Gene3D" id="3.40.50.1820">
    <property type="entry name" value="alpha/beta hydrolase"/>
    <property type="match status" value="1"/>
</dbReference>